<name>A0A1Y1UZ93_9FUNG</name>
<feature type="chain" id="PRO_5012688691" evidence="1">
    <location>
        <begin position="25"/>
        <end position="176"/>
    </location>
</feature>
<dbReference type="AlphaFoldDB" id="A0A1Y1UZ93"/>
<protein>
    <submittedName>
        <fullName evidence="2">Uncharacterized protein</fullName>
    </submittedName>
</protein>
<comment type="caution">
    <text evidence="2">The sequence shown here is derived from an EMBL/GenBank/DDBJ whole genome shotgun (WGS) entry which is preliminary data.</text>
</comment>
<keyword evidence="3" id="KW-1185">Reference proteome</keyword>
<reference evidence="2 3" key="1">
    <citation type="submission" date="2016-08" db="EMBL/GenBank/DDBJ databases">
        <title>Genomes of anaerobic fungi encode conserved fungal cellulosomes for biomass hydrolysis.</title>
        <authorList>
            <consortium name="DOE Joint Genome Institute"/>
            <person name="Haitjema C.H."/>
            <person name="Gilmore S.P."/>
            <person name="Henske J.K."/>
            <person name="Solomon K.V."/>
            <person name="De Groot R."/>
            <person name="Kuo A."/>
            <person name="Mondo S.J."/>
            <person name="Salamov A.A."/>
            <person name="Labutti K."/>
            <person name="Zhao Z."/>
            <person name="Chiniquy J."/>
            <person name="Barry K."/>
            <person name="Brewer H.M."/>
            <person name="Purvine S.O."/>
            <person name="Wright A.T."/>
            <person name="Boxma B."/>
            <person name="Van Alen T."/>
            <person name="Hackstein J.H."/>
            <person name="Baker S.E."/>
            <person name="Grigoriev I.V."/>
            <person name="O'Malley M.A."/>
        </authorList>
    </citation>
    <scope>NUCLEOTIDE SEQUENCE [LARGE SCALE GENOMIC DNA]</scope>
    <source>
        <strain evidence="3">finn</strain>
    </source>
</reference>
<accession>A0A1Y1UZ93</accession>
<evidence type="ECO:0000256" key="1">
    <source>
        <dbReference type="SAM" id="SignalP"/>
    </source>
</evidence>
<gene>
    <name evidence="2" type="ORF">BCR36DRAFT_586839</name>
</gene>
<feature type="signal peptide" evidence="1">
    <location>
        <begin position="1"/>
        <end position="24"/>
    </location>
</feature>
<reference evidence="2 3" key="2">
    <citation type="submission" date="2016-08" db="EMBL/GenBank/DDBJ databases">
        <title>Pervasive Adenine N6-methylation of Active Genes in Fungi.</title>
        <authorList>
            <consortium name="DOE Joint Genome Institute"/>
            <person name="Mondo S.J."/>
            <person name="Dannebaum R.O."/>
            <person name="Kuo R.C."/>
            <person name="Labutti K."/>
            <person name="Haridas S."/>
            <person name="Kuo A."/>
            <person name="Salamov A."/>
            <person name="Ahrendt S.R."/>
            <person name="Lipzen A."/>
            <person name="Sullivan W."/>
            <person name="Andreopoulos W.B."/>
            <person name="Clum A."/>
            <person name="Lindquist E."/>
            <person name="Daum C."/>
            <person name="Ramamoorthy G.K."/>
            <person name="Gryganskyi A."/>
            <person name="Culley D."/>
            <person name="Magnuson J.K."/>
            <person name="James T.Y."/>
            <person name="O'Malley M.A."/>
            <person name="Stajich J.E."/>
            <person name="Spatafora J.W."/>
            <person name="Visel A."/>
            <person name="Grigoriev I.V."/>
        </authorList>
    </citation>
    <scope>NUCLEOTIDE SEQUENCE [LARGE SCALE GENOMIC DNA]</scope>
    <source>
        <strain evidence="3">finn</strain>
    </source>
</reference>
<evidence type="ECO:0000313" key="3">
    <source>
        <dbReference type="Proteomes" id="UP000193719"/>
    </source>
</evidence>
<dbReference type="EMBL" id="MCFH01000056">
    <property type="protein sequence ID" value="ORX43047.1"/>
    <property type="molecule type" value="Genomic_DNA"/>
</dbReference>
<proteinExistence type="predicted"/>
<evidence type="ECO:0000313" key="2">
    <source>
        <dbReference type="EMBL" id="ORX43047.1"/>
    </source>
</evidence>
<organism evidence="2 3">
    <name type="scientific">Piromyces finnis</name>
    <dbReference type="NCBI Taxonomy" id="1754191"/>
    <lineage>
        <taxon>Eukaryota</taxon>
        <taxon>Fungi</taxon>
        <taxon>Fungi incertae sedis</taxon>
        <taxon>Chytridiomycota</taxon>
        <taxon>Chytridiomycota incertae sedis</taxon>
        <taxon>Neocallimastigomycetes</taxon>
        <taxon>Neocallimastigales</taxon>
        <taxon>Neocallimastigaceae</taxon>
        <taxon>Piromyces</taxon>
    </lineage>
</organism>
<sequence>MKQFIHLYFIIFIIATFVFNGVQAAPIDKIIANRGRCNPKKTKTTIIPTSTIISTPTTNEIEELKDFDIKLLSWLNSMPVVIPGTNTISQRKLPIFILELQDISKETFLKNYEFESITINDIEINIDELNVKDYEDQFRFNPSIYESENEVKIIIRNKSTNQKYSKTLFSKLSIVY</sequence>
<dbReference type="Proteomes" id="UP000193719">
    <property type="component" value="Unassembled WGS sequence"/>
</dbReference>
<keyword evidence="1" id="KW-0732">Signal</keyword>